<dbReference type="Pfam" id="PF10517">
    <property type="entry name" value="DM13"/>
    <property type="match status" value="1"/>
</dbReference>
<dbReference type="SMART" id="SM00686">
    <property type="entry name" value="DM13"/>
    <property type="match status" value="1"/>
</dbReference>
<dbReference type="PANTHER" id="PTHR24036:SF5">
    <property type="entry name" value="THROMBOMODULIN"/>
    <property type="match status" value="1"/>
</dbReference>
<dbReference type="PRINTS" id="PR01217">
    <property type="entry name" value="PRICHEXTENSN"/>
</dbReference>
<evidence type="ECO:0000256" key="2">
    <source>
        <dbReference type="SAM" id="MobiDB-lite"/>
    </source>
</evidence>
<dbReference type="InterPro" id="IPR052126">
    <property type="entry name" value="Spindle_Org/Thrombomodulin"/>
</dbReference>
<proteinExistence type="predicted"/>
<evidence type="ECO:0000256" key="1">
    <source>
        <dbReference type="ARBA" id="ARBA00022737"/>
    </source>
</evidence>
<dbReference type="PROSITE" id="PS51549">
    <property type="entry name" value="DM13"/>
    <property type="match status" value="1"/>
</dbReference>
<keyword evidence="3" id="KW-0732">Signal</keyword>
<keyword evidence="6" id="KW-1185">Reference proteome</keyword>
<gene>
    <name evidence="5" type="ORF">TCAL_03275</name>
</gene>
<reference evidence="5 6" key="1">
    <citation type="journal article" date="2018" name="Nat. Ecol. Evol.">
        <title>Genomic signatures of mitonuclear coevolution across populations of Tigriopus californicus.</title>
        <authorList>
            <person name="Barreto F.S."/>
            <person name="Watson E.T."/>
            <person name="Lima T.G."/>
            <person name="Willett C.S."/>
            <person name="Edmands S."/>
            <person name="Li W."/>
            <person name="Burton R.S."/>
        </authorList>
    </citation>
    <scope>NUCLEOTIDE SEQUENCE [LARGE SCALE GENOMIC DNA]</scope>
    <source>
        <strain evidence="5 6">San Diego</strain>
    </source>
</reference>
<dbReference type="OrthoDB" id="2448405at2759"/>
<dbReference type="Proteomes" id="UP000318571">
    <property type="component" value="Chromosome 1"/>
</dbReference>
<dbReference type="EMBL" id="VCGU01000010">
    <property type="protein sequence ID" value="TRY69421.1"/>
    <property type="molecule type" value="Genomic_DNA"/>
</dbReference>
<keyword evidence="1" id="KW-0677">Repeat</keyword>
<organism evidence="5 6">
    <name type="scientific">Tigriopus californicus</name>
    <name type="common">Marine copepod</name>
    <dbReference type="NCBI Taxonomy" id="6832"/>
    <lineage>
        <taxon>Eukaryota</taxon>
        <taxon>Metazoa</taxon>
        <taxon>Ecdysozoa</taxon>
        <taxon>Arthropoda</taxon>
        <taxon>Crustacea</taxon>
        <taxon>Multicrustacea</taxon>
        <taxon>Hexanauplia</taxon>
        <taxon>Copepoda</taxon>
        <taxon>Harpacticoida</taxon>
        <taxon>Harpacticidae</taxon>
        <taxon>Tigriopus</taxon>
    </lineage>
</organism>
<protein>
    <recommendedName>
        <fullName evidence="4">DM13 domain-containing protein</fullName>
    </recommendedName>
</protein>
<feature type="signal peptide" evidence="3">
    <location>
        <begin position="1"/>
        <end position="19"/>
    </location>
</feature>
<dbReference type="PANTHER" id="PTHR24036">
    <property type="entry name" value="SKELETOR-RELATED"/>
    <property type="match status" value="1"/>
</dbReference>
<feature type="region of interest" description="Disordered" evidence="2">
    <location>
        <begin position="105"/>
        <end position="155"/>
    </location>
</feature>
<comment type="caution">
    <text evidence="5">The sequence shown here is derived from an EMBL/GenBank/DDBJ whole genome shotgun (WGS) entry which is preliminary data.</text>
</comment>
<evidence type="ECO:0000256" key="3">
    <source>
        <dbReference type="SAM" id="SignalP"/>
    </source>
</evidence>
<evidence type="ECO:0000313" key="5">
    <source>
        <dbReference type="EMBL" id="TRY69421.1"/>
    </source>
</evidence>
<feature type="chain" id="PRO_5022208579" description="DM13 domain-containing protein" evidence="3">
    <location>
        <begin position="20"/>
        <end position="456"/>
    </location>
</feature>
<dbReference type="InterPro" id="IPR019545">
    <property type="entry name" value="DM13_domain"/>
</dbReference>
<feature type="domain" description="DM13" evidence="4">
    <location>
        <begin position="352"/>
        <end position="456"/>
    </location>
</feature>
<sequence length="456" mass="53674">MFQMRSFVFLGLAIAAVSAEAQYGSHGAPSEKMDDKMMYGHEMPHMEYQEPVYARPHEYQQYREPHYMPHMEHGYERRQYGYQKPKYTTPKPAYHQPEPAYKHPERAYGHPEPAYGHPEPAYNHPKPAYKHPEPAYEHPEPKHEPAYPKPSYGEDSRNYHYQSYHMPGYNHHMFQEPDTQTYMNHMTYHDHKSYDHMPHTKQNGYRPEPSYTTPRPYHPTTYKPTPEPYKPTPRHYGPTPKPYRPTPEPYGPTAKPYAPTHAPYNHYRPTPSPYHTTTYRPYQAQSKSYEYEMPEPYMPYEEEKPARPAYHANAYASTTPKYAKEMMMDDHMEKETGVAPYSPPKSPAKPEPQYLGKFQHPTHKVEGDIFKLDDHTLYIQGFSFDGGAPDVVFFSDGVAIPYYTRSNPQMTVNVKKFDKEDVVLMLPPEKPTLKDLQHFQVWCRQFEQDFGEFVMN</sequence>
<feature type="compositionally biased region" description="Low complexity" evidence="2">
    <location>
        <begin position="211"/>
        <end position="224"/>
    </location>
</feature>
<feature type="compositionally biased region" description="Basic and acidic residues" evidence="2">
    <location>
        <begin position="130"/>
        <end position="155"/>
    </location>
</feature>
<dbReference type="AlphaFoldDB" id="A0A553NVF9"/>
<name>A0A553NVF9_TIGCA</name>
<feature type="region of interest" description="Disordered" evidence="2">
    <location>
        <begin position="198"/>
        <end position="251"/>
    </location>
</feature>
<evidence type="ECO:0000259" key="4">
    <source>
        <dbReference type="PROSITE" id="PS51549"/>
    </source>
</evidence>
<feature type="compositionally biased region" description="Pro residues" evidence="2">
    <location>
        <begin position="239"/>
        <end position="250"/>
    </location>
</feature>
<evidence type="ECO:0000313" key="6">
    <source>
        <dbReference type="Proteomes" id="UP000318571"/>
    </source>
</evidence>
<accession>A0A553NVF9</accession>